<organism evidence="1 2">
    <name type="scientific">Ignisphaera cupida</name>
    <dbReference type="NCBI Taxonomy" id="3050454"/>
    <lineage>
        <taxon>Archaea</taxon>
        <taxon>Thermoproteota</taxon>
        <taxon>Thermoprotei</taxon>
        <taxon>Desulfurococcales</taxon>
        <taxon>Desulfurococcaceae</taxon>
        <taxon>Ignisphaera</taxon>
    </lineage>
</organism>
<dbReference type="AlphaFoldDB" id="A0ABD4Z8G9"/>
<keyword evidence="2" id="KW-1185">Reference proteome</keyword>
<dbReference type="RefSeq" id="WP_285273550.1">
    <property type="nucleotide sequence ID" value="NZ_JASNVW010000002.1"/>
</dbReference>
<sequence length="138" mass="16078">MVWISKREIAYYIILRKAFNNRTFNLGEALDILSLFGSKNIGRKTIKKLVKKGFIEKVDELNYNVVEIEKAFEKLLNQYMMQRLFKNLKSKGYNVKIDVKNNSIVLTTCDQTLEKVIKILNFISLSVECEEYPVSSTL</sequence>
<dbReference type="Proteomes" id="UP001529235">
    <property type="component" value="Unassembled WGS sequence"/>
</dbReference>
<dbReference type="EMBL" id="JASNVW010000002">
    <property type="protein sequence ID" value="MDK6028570.1"/>
    <property type="molecule type" value="Genomic_DNA"/>
</dbReference>
<protein>
    <recommendedName>
        <fullName evidence="3">DUF2250 domain-containing protein</fullName>
    </recommendedName>
</protein>
<evidence type="ECO:0000313" key="2">
    <source>
        <dbReference type="Proteomes" id="UP001529235"/>
    </source>
</evidence>
<accession>A0ABD4Z8G9</accession>
<evidence type="ECO:0000313" key="1">
    <source>
        <dbReference type="EMBL" id="MDK6028570.1"/>
    </source>
</evidence>
<gene>
    <name evidence="1" type="ORF">QPL79_04275</name>
</gene>
<evidence type="ECO:0008006" key="3">
    <source>
        <dbReference type="Google" id="ProtNLM"/>
    </source>
</evidence>
<name>A0ABD4Z8G9_9CREN</name>
<reference evidence="1 2" key="1">
    <citation type="submission" date="2023-05" db="EMBL/GenBank/DDBJ databases">
        <title>A new hyperthermophilic archaea 'Ignisphaera cupida' sp. nov. and description of the family 'Ignisphaeraceae' fam. nov.</title>
        <authorList>
            <person name="Podosokorskaya O.A."/>
            <person name="Elcheninov A.G."/>
            <person name="Klukina A."/>
            <person name="Merkel A.Y."/>
        </authorList>
    </citation>
    <scope>NUCLEOTIDE SEQUENCE [LARGE SCALE GENOMIC DNA]</scope>
    <source>
        <strain evidence="1 2">4213-co</strain>
    </source>
</reference>
<comment type="caution">
    <text evidence="1">The sequence shown here is derived from an EMBL/GenBank/DDBJ whole genome shotgun (WGS) entry which is preliminary data.</text>
</comment>
<proteinExistence type="predicted"/>